<name>M4BET6_HYAAE</name>
<evidence type="ECO:0000313" key="2">
    <source>
        <dbReference type="Proteomes" id="UP000011713"/>
    </source>
</evidence>
<protein>
    <submittedName>
        <fullName evidence="1">Uncharacterized protein</fullName>
    </submittedName>
</protein>
<dbReference type="EMBL" id="JH598187">
    <property type="status" value="NOT_ANNOTATED_CDS"/>
    <property type="molecule type" value="Genomic_DNA"/>
</dbReference>
<dbReference type="AlphaFoldDB" id="M4BET6"/>
<sequence length="83" mass="8816">MRLNSSSSISGEKLSFRSCASENSSLMRPSTNFSMFARVCSASCWRSSWNGVSLRVGEDGFEPGDGVVSGTASGRLTDLRSVA</sequence>
<dbReference type="Proteomes" id="UP000011713">
    <property type="component" value="Unassembled WGS sequence"/>
</dbReference>
<dbReference type="VEuPathDB" id="FungiDB:HpaG804804"/>
<proteinExistence type="predicted"/>
<keyword evidence="2" id="KW-1185">Reference proteome</keyword>
<accession>M4BET6</accession>
<evidence type="ECO:0000313" key="1">
    <source>
        <dbReference type="EnsemblProtists" id="HpaP804804"/>
    </source>
</evidence>
<organism evidence="1 2">
    <name type="scientific">Hyaloperonospora arabidopsidis (strain Emoy2)</name>
    <name type="common">Downy mildew agent</name>
    <name type="synonym">Peronospora arabidopsidis</name>
    <dbReference type="NCBI Taxonomy" id="559515"/>
    <lineage>
        <taxon>Eukaryota</taxon>
        <taxon>Sar</taxon>
        <taxon>Stramenopiles</taxon>
        <taxon>Oomycota</taxon>
        <taxon>Peronosporomycetes</taxon>
        <taxon>Peronosporales</taxon>
        <taxon>Peronosporaceae</taxon>
        <taxon>Hyaloperonospora</taxon>
    </lineage>
</organism>
<dbReference type="HOGENOM" id="CLU_2547417_0_0_1"/>
<dbReference type="InParanoid" id="M4BET6"/>
<reference evidence="1" key="2">
    <citation type="submission" date="2015-06" db="UniProtKB">
        <authorList>
            <consortium name="EnsemblProtists"/>
        </authorList>
    </citation>
    <scope>IDENTIFICATION</scope>
    <source>
        <strain evidence="1">Emoy2</strain>
    </source>
</reference>
<reference evidence="2" key="1">
    <citation type="journal article" date="2010" name="Science">
        <title>Signatures of adaptation to obligate biotrophy in the Hyaloperonospora arabidopsidis genome.</title>
        <authorList>
            <person name="Baxter L."/>
            <person name="Tripathy S."/>
            <person name="Ishaque N."/>
            <person name="Boot N."/>
            <person name="Cabral A."/>
            <person name="Kemen E."/>
            <person name="Thines M."/>
            <person name="Ah-Fong A."/>
            <person name="Anderson R."/>
            <person name="Badejoko W."/>
            <person name="Bittner-Eddy P."/>
            <person name="Boore J.L."/>
            <person name="Chibucos M.C."/>
            <person name="Coates M."/>
            <person name="Dehal P."/>
            <person name="Delehaunty K."/>
            <person name="Dong S."/>
            <person name="Downton P."/>
            <person name="Dumas B."/>
            <person name="Fabro G."/>
            <person name="Fronick C."/>
            <person name="Fuerstenberg S.I."/>
            <person name="Fulton L."/>
            <person name="Gaulin E."/>
            <person name="Govers F."/>
            <person name="Hughes L."/>
            <person name="Humphray S."/>
            <person name="Jiang R.H."/>
            <person name="Judelson H."/>
            <person name="Kamoun S."/>
            <person name="Kyung K."/>
            <person name="Meijer H."/>
            <person name="Minx P."/>
            <person name="Morris P."/>
            <person name="Nelson J."/>
            <person name="Phuntumart V."/>
            <person name="Qutob D."/>
            <person name="Rehmany A."/>
            <person name="Rougon-Cardoso A."/>
            <person name="Ryden P."/>
            <person name="Torto-Alalibo T."/>
            <person name="Studholme D."/>
            <person name="Wang Y."/>
            <person name="Win J."/>
            <person name="Wood J."/>
            <person name="Clifton S.W."/>
            <person name="Rogers J."/>
            <person name="Van den Ackerveken G."/>
            <person name="Jones J.D."/>
            <person name="McDowell J.M."/>
            <person name="Beynon J."/>
            <person name="Tyler B.M."/>
        </authorList>
    </citation>
    <scope>NUCLEOTIDE SEQUENCE [LARGE SCALE GENOMIC DNA]</scope>
    <source>
        <strain evidence="2">Emoy2</strain>
    </source>
</reference>
<dbReference type="EnsemblProtists" id="HpaT804804">
    <property type="protein sequence ID" value="HpaP804804"/>
    <property type="gene ID" value="HpaG804804"/>
</dbReference>